<keyword evidence="4" id="KW-0472">Membrane</keyword>
<comment type="caution">
    <text evidence="7">The sequence shown here is derived from an EMBL/GenBank/DDBJ whole genome shotgun (WGS) entry which is preliminary data.</text>
</comment>
<organism evidence="7 8">
    <name type="scientific">Duganella lactea</name>
    <dbReference type="NCBI Taxonomy" id="2692173"/>
    <lineage>
        <taxon>Bacteria</taxon>
        <taxon>Pseudomonadati</taxon>
        <taxon>Pseudomonadota</taxon>
        <taxon>Betaproteobacteria</taxon>
        <taxon>Burkholderiales</taxon>
        <taxon>Oxalobacteraceae</taxon>
        <taxon>Telluria group</taxon>
        <taxon>Duganella</taxon>
    </lineage>
</organism>
<dbReference type="Proteomes" id="UP000449678">
    <property type="component" value="Unassembled WGS sequence"/>
</dbReference>
<evidence type="ECO:0000256" key="1">
    <source>
        <dbReference type="ARBA" id="ARBA00022679"/>
    </source>
</evidence>
<dbReference type="Gene3D" id="2.60.40.10">
    <property type="entry name" value="Immunoglobulins"/>
    <property type="match status" value="1"/>
</dbReference>
<dbReference type="InterPro" id="IPR013783">
    <property type="entry name" value="Ig-like_fold"/>
</dbReference>
<dbReference type="Gene3D" id="2.130.10.10">
    <property type="entry name" value="YVTN repeat-like/Quinoprotein amine dehydrogenase"/>
    <property type="match status" value="2"/>
</dbReference>
<dbReference type="CDD" id="cd16917">
    <property type="entry name" value="HATPase_UhpB-NarQ-NarX-like"/>
    <property type="match status" value="1"/>
</dbReference>
<evidence type="ECO:0000256" key="4">
    <source>
        <dbReference type="SAM" id="Phobius"/>
    </source>
</evidence>
<dbReference type="Gene3D" id="3.30.565.10">
    <property type="entry name" value="Histidine kinase-like ATPase, C-terminal domain"/>
    <property type="match status" value="1"/>
</dbReference>
<sequence length="982" mass="108406">MRSNIGKWALGLAILLLCLTAQALNPAVRLEDLNHARWTEKNGAPSEIGSMAQTPDGWLWLGTPDGLYRFDGIRFERYPLKLNRVQTLRALDNGDLLISFKPDGLLILHADGKVTGITPPPRQLGAVESMDVDRDGAIWALTFQGLHRYRHGKWQTIATGVEWADHVQSVLVDQYGRVWAANRRHLYHYDPERDSMVRVEGEGMQGGLLQSPDGRLWISGADDRVRPVPVPSSPRTLPREPNFNQAEARSVGQFDRDGNLWAILCPKGVCRLNRVGELAGRALDPARHASERLDQPWQLTGLVTTGVLEDREGNIWVATRSGLDRFRENKLVTTRISALNGEYSVARGADGRLWLAEWGTRDIWTIGADGLAVRDPHRKGTSLTNDRDGALLIAGARDIERIHEGRSTRIPLPTVAGKPADLTVLGVQDDGKVLWMASFQTGLMGWVDGQWLPRDRFPLPPRFYMSAVAGPGQLWLSNNDGSLTFSDNGQLKRYDIALVGQESGLFPGPQMVVSGEHGVAVMRNGTFELLGPRDEEALRNVSGMAITPDGDRWLNGARGLVRVRRADWEAALRQPSAPLVYELLDALEGYPGRAVLSNRQPSIYNMGNGLLWLRTSGGMVRLDTTALRPNLVKPVVRLLRVTTDKQAYPAQASLLLPPDSRSFNIQYTAPGLRKPEGIRFQYILEGGDTQWQDAGTRRAAYYTNIGPGRYLFKVRAVNEDGIGGEVEAALRLEVAPRMMQTWWFYLGCVAAAALALFALYQYRLKRATAAIARQLQVRMDERERIARALHDTFLQSVHALMLRAGAVLERLPQGSEARGQLEAILGDADRAMNEGRDQVQQLRNGHDLEQRLHQAGSALAALHPPTAFGIAAEGLPRPLSPPVQEELCAIAVEALRNAFQHANAAHVTVRIAYNDDALRLTVADDGRGLDPEEVRERHKERHFGLVGMSERARYVGAAIEVSTAPGQGTVIALSVDAALCYG</sequence>
<keyword evidence="5" id="KW-0732">Signal</keyword>
<protein>
    <recommendedName>
        <fullName evidence="6">Histidine kinase domain-containing protein</fullName>
    </recommendedName>
</protein>
<gene>
    <name evidence="7" type="ORF">GTP38_15605</name>
</gene>
<evidence type="ECO:0000259" key="6">
    <source>
        <dbReference type="PROSITE" id="PS50109"/>
    </source>
</evidence>
<evidence type="ECO:0000256" key="2">
    <source>
        <dbReference type="ARBA" id="ARBA00022777"/>
    </source>
</evidence>
<keyword evidence="2" id="KW-0418">Kinase</keyword>
<dbReference type="Pfam" id="PF07495">
    <property type="entry name" value="Y_Y_Y"/>
    <property type="match status" value="1"/>
</dbReference>
<keyword evidence="4" id="KW-0812">Transmembrane</keyword>
<keyword evidence="4" id="KW-1133">Transmembrane helix</keyword>
<feature type="transmembrane region" description="Helical" evidence="4">
    <location>
        <begin position="742"/>
        <end position="760"/>
    </location>
</feature>
<evidence type="ECO:0000313" key="8">
    <source>
        <dbReference type="Proteomes" id="UP000449678"/>
    </source>
</evidence>
<evidence type="ECO:0000256" key="5">
    <source>
        <dbReference type="SAM" id="SignalP"/>
    </source>
</evidence>
<feature type="domain" description="Histidine kinase" evidence="6">
    <location>
        <begin position="884"/>
        <end position="979"/>
    </location>
</feature>
<dbReference type="InterPro" id="IPR005467">
    <property type="entry name" value="His_kinase_dom"/>
</dbReference>
<feature type="signal peptide" evidence="5">
    <location>
        <begin position="1"/>
        <end position="23"/>
    </location>
</feature>
<proteinExistence type="predicted"/>
<dbReference type="InterPro" id="IPR011712">
    <property type="entry name" value="Sig_transdc_His_kin_sub3_dim/P"/>
</dbReference>
<dbReference type="Gene3D" id="1.20.5.1930">
    <property type="match status" value="1"/>
</dbReference>
<dbReference type="SUPFAM" id="SSF63829">
    <property type="entry name" value="Calcium-dependent phosphotriesterase"/>
    <property type="match status" value="2"/>
</dbReference>
<reference evidence="7 8" key="1">
    <citation type="submission" date="2019-12" db="EMBL/GenBank/DDBJ databases">
        <title>Novel species isolated from a subtropical stream in China.</title>
        <authorList>
            <person name="Lu H."/>
        </authorList>
    </citation>
    <scope>NUCLEOTIDE SEQUENCE [LARGE SCALE GENOMIC DNA]</scope>
    <source>
        <strain evidence="7 8">FT94W</strain>
    </source>
</reference>
<name>A0ABW9VAD2_9BURK</name>
<keyword evidence="3" id="KW-0902">Two-component regulatory system</keyword>
<dbReference type="PANTHER" id="PTHR24421">
    <property type="entry name" value="NITRATE/NITRITE SENSOR PROTEIN NARX-RELATED"/>
    <property type="match status" value="1"/>
</dbReference>
<keyword evidence="1" id="KW-0808">Transferase</keyword>
<dbReference type="SMART" id="SM00387">
    <property type="entry name" value="HATPase_c"/>
    <property type="match status" value="1"/>
</dbReference>
<feature type="chain" id="PRO_5045106233" description="Histidine kinase domain-containing protein" evidence="5">
    <location>
        <begin position="24"/>
        <end position="982"/>
    </location>
</feature>
<dbReference type="EMBL" id="WWCO01000010">
    <property type="protein sequence ID" value="MYM35760.1"/>
    <property type="molecule type" value="Genomic_DNA"/>
</dbReference>
<dbReference type="PROSITE" id="PS50109">
    <property type="entry name" value="HIS_KIN"/>
    <property type="match status" value="1"/>
</dbReference>
<accession>A0ABW9VAD2</accession>
<dbReference type="InterPro" id="IPR003594">
    <property type="entry name" value="HATPase_dom"/>
</dbReference>
<dbReference type="InterPro" id="IPR036890">
    <property type="entry name" value="HATPase_C_sf"/>
</dbReference>
<dbReference type="InterPro" id="IPR050482">
    <property type="entry name" value="Sensor_HK_TwoCompSys"/>
</dbReference>
<dbReference type="InterPro" id="IPR015943">
    <property type="entry name" value="WD40/YVTN_repeat-like_dom_sf"/>
</dbReference>
<dbReference type="RefSeq" id="WP_160991141.1">
    <property type="nucleotide sequence ID" value="NZ_WWCO01000010.1"/>
</dbReference>
<keyword evidence="8" id="KW-1185">Reference proteome</keyword>
<dbReference type="PANTHER" id="PTHR24421:SF62">
    <property type="entry name" value="SENSORY TRANSDUCTION HISTIDINE KINASE"/>
    <property type="match status" value="1"/>
</dbReference>
<dbReference type="InterPro" id="IPR011123">
    <property type="entry name" value="Y_Y_Y"/>
</dbReference>
<dbReference type="Pfam" id="PF07730">
    <property type="entry name" value="HisKA_3"/>
    <property type="match status" value="1"/>
</dbReference>
<dbReference type="SUPFAM" id="SSF55874">
    <property type="entry name" value="ATPase domain of HSP90 chaperone/DNA topoisomerase II/histidine kinase"/>
    <property type="match status" value="1"/>
</dbReference>
<evidence type="ECO:0000256" key="3">
    <source>
        <dbReference type="ARBA" id="ARBA00023012"/>
    </source>
</evidence>
<dbReference type="Pfam" id="PF02518">
    <property type="entry name" value="HATPase_c"/>
    <property type="match status" value="1"/>
</dbReference>
<evidence type="ECO:0000313" key="7">
    <source>
        <dbReference type="EMBL" id="MYM35760.1"/>
    </source>
</evidence>